<dbReference type="OrthoDB" id="433738at2759"/>
<proteinExistence type="predicted"/>
<gene>
    <name evidence="1" type="ORF">EB796_024248</name>
</gene>
<dbReference type="InterPro" id="IPR011990">
    <property type="entry name" value="TPR-like_helical_dom_sf"/>
</dbReference>
<dbReference type="EMBL" id="VXIV02003393">
    <property type="protein sequence ID" value="KAF6017438.1"/>
    <property type="molecule type" value="Genomic_DNA"/>
</dbReference>
<organism evidence="1 2">
    <name type="scientific">Bugula neritina</name>
    <name type="common">Brown bryozoan</name>
    <name type="synonym">Sertularia neritina</name>
    <dbReference type="NCBI Taxonomy" id="10212"/>
    <lineage>
        <taxon>Eukaryota</taxon>
        <taxon>Metazoa</taxon>
        <taxon>Spiralia</taxon>
        <taxon>Lophotrochozoa</taxon>
        <taxon>Bryozoa</taxon>
        <taxon>Gymnolaemata</taxon>
        <taxon>Cheilostomatida</taxon>
        <taxon>Flustrina</taxon>
        <taxon>Buguloidea</taxon>
        <taxon>Bugulidae</taxon>
        <taxon>Bugula</taxon>
    </lineage>
</organism>
<name>A0A7J7IW28_BUGNE</name>
<accession>A0A7J7IW28</accession>
<comment type="caution">
    <text evidence="1">The sequence shown here is derived from an EMBL/GenBank/DDBJ whole genome shotgun (WGS) entry which is preliminary data.</text>
</comment>
<evidence type="ECO:0000313" key="2">
    <source>
        <dbReference type="Proteomes" id="UP000593567"/>
    </source>
</evidence>
<reference evidence="1" key="1">
    <citation type="submission" date="2020-06" db="EMBL/GenBank/DDBJ databases">
        <title>Draft genome of Bugula neritina, a colonial animal packing powerful symbionts and potential medicines.</title>
        <authorList>
            <person name="Rayko M."/>
        </authorList>
    </citation>
    <scope>NUCLEOTIDE SEQUENCE [LARGE SCALE GENOMIC DNA]</scope>
    <source>
        <strain evidence="1">Kwan_BN1</strain>
    </source>
</reference>
<protein>
    <submittedName>
        <fullName evidence="1">Uncharacterized protein</fullName>
    </submittedName>
</protein>
<sequence>MTRTIPRLSHTVIWLLTISQPMPRLIFRKGVSLYNLKDYDTALTSFLKAKDSAGASDSQINKYINMCHQANKVETQKMKATYQNMFKQMAV</sequence>
<dbReference type="Gene3D" id="1.25.40.10">
    <property type="entry name" value="Tetratricopeptide repeat domain"/>
    <property type="match status" value="1"/>
</dbReference>
<evidence type="ECO:0000313" key="1">
    <source>
        <dbReference type="EMBL" id="KAF6017438.1"/>
    </source>
</evidence>
<keyword evidence="2" id="KW-1185">Reference proteome</keyword>
<dbReference type="Proteomes" id="UP000593567">
    <property type="component" value="Unassembled WGS sequence"/>
</dbReference>
<dbReference type="AlphaFoldDB" id="A0A7J7IW28"/>